<dbReference type="Gene3D" id="2.10.250.10">
    <property type="entry name" value="Calreticulin/calnexin, P domain"/>
    <property type="match status" value="1"/>
</dbReference>
<dbReference type="GO" id="GO:0005509">
    <property type="term" value="F:calcium ion binding"/>
    <property type="evidence" value="ECO:0007669"/>
    <property type="project" value="InterPro"/>
</dbReference>
<dbReference type="SUPFAM" id="SSF49899">
    <property type="entry name" value="Concanavalin A-like lectins/glucanases"/>
    <property type="match status" value="1"/>
</dbReference>
<dbReference type="GO" id="GO:0051082">
    <property type="term" value="F:unfolded protein binding"/>
    <property type="evidence" value="ECO:0007669"/>
    <property type="project" value="InterPro"/>
</dbReference>
<evidence type="ECO:0000256" key="2">
    <source>
        <dbReference type="ARBA" id="ARBA00010983"/>
    </source>
</evidence>
<proteinExistence type="inferred from homology"/>
<dbReference type="PIRSF" id="PIRSF002356">
    <property type="entry name" value="Calreticulin"/>
    <property type="match status" value="1"/>
</dbReference>
<dbReference type="PANTHER" id="PTHR11073:SF2">
    <property type="entry name" value="CALRETICULIN"/>
    <property type="match status" value="1"/>
</dbReference>
<evidence type="ECO:0000256" key="13">
    <source>
        <dbReference type="PIRSR" id="PIRSR002356-3"/>
    </source>
</evidence>
<keyword evidence="9" id="KW-0106">Calcium</keyword>
<feature type="compositionally biased region" description="Basic and acidic residues" evidence="15">
    <location>
        <begin position="353"/>
        <end position="379"/>
    </location>
</feature>
<organism evidence="16 17">
    <name type="scientific">Acanthamoeba castellanii (strain ATCC 30010 / Neff)</name>
    <dbReference type="NCBI Taxonomy" id="1257118"/>
    <lineage>
        <taxon>Eukaryota</taxon>
        <taxon>Amoebozoa</taxon>
        <taxon>Discosea</taxon>
        <taxon>Longamoebia</taxon>
        <taxon>Centramoebida</taxon>
        <taxon>Acanthamoebidae</taxon>
        <taxon>Acanthamoeba</taxon>
    </lineage>
</organism>
<sequence length="408" mass="46806">MKAALLAFALFGLLAFASSTVHFQEDFDDSWESRWVYSTHDDASGNAGKFAHTAGKYFNDAEKDKGIQTSQDARFYKLSAKFPKFTNKDKPLVIQYSVKHEQSQDCGGAYIKVGPGPLDQEKFEGETKYNVMFGPDVCGSTKRVHFILNYKGENHLIKREVRPETDIYTHLYTAVLFPNQTYEIRIDNEVKQSGSLIEDWDLLAPKQIPDPALSKPADWVDEEYIDDPEAKKPEDWDNTPKQIADPEAKKPEDWDDELDGEWEAPMIANPDYQGEWQAPRVKNPAYKGPWVHPLIDNPDYVADDQIYVFENEYVGFELWQVKTGTIFDHILITDDLAEAEAFATGYFAEQQKGEKAAFEKQEEERNKAEEEERKKRDAETQEADDDDDDDDDEDDVADDHHGHDHEDL</sequence>
<dbReference type="GO" id="GO:0030246">
    <property type="term" value="F:carbohydrate binding"/>
    <property type="evidence" value="ECO:0007669"/>
    <property type="project" value="UniProtKB-KW"/>
</dbReference>
<comment type="similarity">
    <text evidence="2 11 14">Belongs to the calreticulin family.</text>
</comment>
<evidence type="ECO:0000256" key="10">
    <source>
        <dbReference type="ARBA" id="ARBA00023186"/>
    </source>
</evidence>
<feature type="binding site" evidence="12">
    <location>
        <position position="136"/>
    </location>
    <ligand>
        <name>an alpha-D-glucoside</name>
        <dbReference type="ChEBI" id="CHEBI:22390"/>
    </ligand>
</feature>
<evidence type="ECO:0000256" key="15">
    <source>
        <dbReference type="SAM" id="MobiDB-lite"/>
    </source>
</evidence>
<dbReference type="Pfam" id="PF00262">
    <property type="entry name" value="Calreticulin"/>
    <property type="match status" value="2"/>
</dbReference>
<evidence type="ECO:0000256" key="3">
    <source>
        <dbReference type="ARBA" id="ARBA00022723"/>
    </source>
</evidence>
<accession>L8HAK1</accession>
<keyword evidence="5" id="KW-0430">Lectin</keyword>
<keyword evidence="7 11" id="KW-0256">Endoplasmic reticulum</keyword>
<comment type="subcellular location">
    <subcellularLocation>
        <location evidence="1 11">Endoplasmic reticulum lumen</location>
    </subcellularLocation>
</comment>
<gene>
    <name evidence="16" type="ORF">ACA1_142350</name>
</gene>
<dbReference type="Proteomes" id="UP000011083">
    <property type="component" value="Unassembled WGS sequence"/>
</dbReference>
<keyword evidence="13" id="KW-1015">Disulfide bond</keyword>
<feature type="compositionally biased region" description="Acidic residues" evidence="15">
    <location>
        <begin position="380"/>
        <end position="397"/>
    </location>
</feature>
<evidence type="ECO:0000256" key="6">
    <source>
        <dbReference type="ARBA" id="ARBA00022737"/>
    </source>
</evidence>
<keyword evidence="17" id="KW-1185">Reference proteome</keyword>
<dbReference type="PANTHER" id="PTHR11073">
    <property type="entry name" value="CALRETICULIN AND CALNEXIN"/>
    <property type="match status" value="1"/>
</dbReference>
<feature type="binding site" evidence="12">
    <location>
        <position position="112"/>
    </location>
    <ligand>
        <name>an alpha-D-glucoside</name>
        <dbReference type="ChEBI" id="CHEBI:22390"/>
    </ligand>
</feature>
<feature type="disulfide bond" evidence="13">
    <location>
        <begin position="106"/>
        <end position="138"/>
    </location>
</feature>
<feature type="signal peptide" evidence="14">
    <location>
        <begin position="1"/>
        <end position="19"/>
    </location>
</feature>
<feature type="binding site" evidence="12">
    <location>
        <position position="110"/>
    </location>
    <ligand>
        <name>an alpha-D-glucoside</name>
        <dbReference type="ChEBI" id="CHEBI:22390"/>
    </ligand>
</feature>
<evidence type="ECO:0000256" key="5">
    <source>
        <dbReference type="ARBA" id="ARBA00022734"/>
    </source>
</evidence>
<dbReference type="GO" id="GO:0005789">
    <property type="term" value="C:endoplasmic reticulum membrane"/>
    <property type="evidence" value="ECO:0007669"/>
    <property type="project" value="TreeGrafter"/>
</dbReference>
<keyword evidence="10 11" id="KW-0143">Chaperone</keyword>
<evidence type="ECO:0000313" key="17">
    <source>
        <dbReference type="Proteomes" id="UP000011083"/>
    </source>
</evidence>
<dbReference type="GeneID" id="14923486"/>
<dbReference type="VEuPathDB" id="AmoebaDB:ACA1_142350"/>
<dbReference type="FunFam" id="2.10.250.10:FF:000002">
    <property type="entry name" value="Calreticulin"/>
    <property type="match status" value="1"/>
</dbReference>
<dbReference type="STRING" id="1257118.L8HAK1"/>
<dbReference type="PRINTS" id="PR00626">
    <property type="entry name" value="CALRETICULIN"/>
</dbReference>
<evidence type="ECO:0000256" key="14">
    <source>
        <dbReference type="RuleBase" id="RU362126"/>
    </source>
</evidence>
<dbReference type="OrthoDB" id="1938156at2759"/>
<protein>
    <recommendedName>
        <fullName evidence="11">Calreticulin</fullName>
    </recommendedName>
</protein>
<dbReference type="SUPFAM" id="SSF63887">
    <property type="entry name" value="P-domain of calnexin/calreticulin"/>
    <property type="match status" value="1"/>
</dbReference>
<feature type="compositionally biased region" description="Basic and acidic residues" evidence="15">
    <location>
        <begin position="398"/>
        <end position="408"/>
    </location>
</feature>
<keyword evidence="6" id="KW-0677">Repeat</keyword>
<dbReference type="InterPro" id="IPR009033">
    <property type="entry name" value="Calreticulin/calnexin_P_dom_sf"/>
</dbReference>
<dbReference type="InterPro" id="IPR013320">
    <property type="entry name" value="ConA-like_dom_sf"/>
</dbReference>
<keyword evidence="3" id="KW-0479">Metal-binding</keyword>
<evidence type="ECO:0000256" key="8">
    <source>
        <dbReference type="ARBA" id="ARBA00022833"/>
    </source>
</evidence>
<dbReference type="GO" id="GO:0005788">
    <property type="term" value="C:endoplasmic reticulum lumen"/>
    <property type="evidence" value="ECO:0007669"/>
    <property type="project" value="UniProtKB-SubCell"/>
</dbReference>
<evidence type="ECO:0000256" key="11">
    <source>
        <dbReference type="PIRNR" id="PIRNR002356"/>
    </source>
</evidence>
<feature type="binding site" evidence="12">
    <location>
        <position position="317"/>
    </location>
    <ligand>
        <name>an alpha-D-glucoside</name>
        <dbReference type="ChEBI" id="CHEBI:22390"/>
    </ligand>
</feature>
<feature type="region of interest" description="Disordered" evidence="15">
    <location>
        <begin position="353"/>
        <end position="408"/>
    </location>
</feature>
<evidence type="ECO:0000256" key="12">
    <source>
        <dbReference type="PIRSR" id="PIRSR002356-1"/>
    </source>
</evidence>
<dbReference type="InterPro" id="IPR018124">
    <property type="entry name" value="Calret/calnex_CS"/>
</dbReference>
<feature type="chain" id="PRO_5003990560" description="Calreticulin" evidence="14">
    <location>
        <begin position="20"/>
        <end position="408"/>
    </location>
</feature>
<dbReference type="InterPro" id="IPR001580">
    <property type="entry name" value="Calret/calnex"/>
</dbReference>
<keyword evidence="4 14" id="KW-0732">Signal</keyword>
<dbReference type="PROSITE" id="PS00805">
    <property type="entry name" value="CALRETICULIN_REPEAT"/>
    <property type="match status" value="1"/>
</dbReference>
<dbReference type="PROSITE" id="PS00804">
    <property type="entry name" value="CALRETICULIN_2"/>
    <property type="match status" value="1"/>
</dbReference>
<reference evidence="16 17" key="1">
    <citation type="journal article" date="2013" name="Genome Biol.">
        <title>Genome of Acanthamoeba castellanii highlights extensive lateral gene transfer and early evolution of tyrosine kinase signaling.</title>
        <authorList>
            <person name="Clarke M."/>
            <person name="Lohan A.J."/>
            <person name="Liu B."/>
            <person name="Lagkouvardos I."/>
            <person name="Roy S."/>
            <person name="Zafar N."/>
            <person name="Bertelli C."/>
            <person name="Schilde C."/>
            <person name="Kianianmomeni A."/>
            <person name="Burglin T.R."/>
            <person name="Frech C."/>
            <person name="Turcotte B."/>
            <person name="Kopec K.O."/>
            <person name="Synnott J.M."/>
            <person name="Choo C."/>
            <person name="Paponov I."/>
            <person name="Finkler A."/>
            <person name="Soon Heng Tan C."/>
            <person name="Hutchins A.P."/>
            <person name="Weinmeier T."/>
            <person name="Rattei T."/>
            <person name="Chu J.S."/>
            <person name="Gimenez G."/>
            <person name="Irimia M."/>
            <person name="Rigden D.J."/>
            <person name="Fitzpatrick D.A."/>
            <person name="Lorenzo-Morales J."/>
            <person name="Bateman A."/>
            <person name="Chiu C.H."/>
            <person name="Tang P."/>
            <person name="Hegemann P."/>
            <person name="Fromm H."/>
            <person name="Raoult D."/>
            <person name="Greub G."/>
            <person name="Miranda-Saavedra D."/>
            <person name="Chen N."/>
            <person name="Nash P."/>
            <person name="Ginger M.L."/>
            <person name="Horn M."/>
            <person name="Schaap P."/>
            <person name="Caler L."/>
            <person name="Loftus B."/>
        </authorList>
    </citation>
    <scope>NUCLEOTIDE SEQUENCE [LARGE SCALE GENOMIC DNA]</scope>
    <source>
        <strain evidence="16 17">Neff</strain>
    </source>
</reference>
<dbReference type="GO" id="GO:0006457">
    <property type="term" value="P:protein folding"/>
    <property type="evidence" value="ECO:0007669"/>
    <property type="project" value="InterPro"/>
</dbReference>
<dbReference type="AlphaFoldDB" id="L8HAK1"/>
<dbReference type="GO" id="GO:0036503">
    <property type="term" value="P:ERAD pathway"/>
    <property type="evidence" value="ECO:0007669"/>
    <property type="project" value="TreeGrafter"/>
</dbReference>
<evidence type="ECO:0000256" key="9">
    <source>
        <dbReference type="ARBA" id="ARBA00022837"/>
    </source>
</evidence>
<feature type="binding site" evidence="12">
    <location>
        <position position="129"/>
    </location>
    <ligand>
        <name>an alpha-D-glucoside</name>
        <dbReference type="ChEBI" id="CHEBI:22390"/>
    </ligand>
</feature>
<dbReference type="RefSeq" id="XP_004349632.1">
    <property type="nucleotide sequence ID" value="XM_004349582.1"/>
</dbReference>
<dbReference type="KEGG" id="acan:ACA1_142350"/>
<keyword evidence="8" id="KW-0862">Zinc</keyword>
<evidence type="ECO:0000256" key="4">
    <source>
        <dbReference type="ARBA" id="ARBA00022729"/>
    </source>
</evidence>
<dbReference type="OMA" id="KRDEICA"/>
<evidence type="ECO:0000256" key="7">
    <source>
        <dbReference type="ARBA" id="ARBA00022824"/>
    </source>
</evidence>
<dbReference type="InterPro" id="IPR009169">
    <property type="entry name" value="Calreticulin"/>
</dbReference>
<name>L8HAK1_ACACF</name>
<evidence type="ECO:0000256" key="1">
    <source>
        <dbReference type="ARBA" id="ARBA00004319"/>
    </source>
</evidence>
<evidence type="ECO:0000313" key="16">
    <source>
        <dbReference type="EMBL" id="ELR22544.1"/>
    </source>
</evidence>
<dbReference type="EMBL" id="KB007883">
    <property type="protein sequence ID" value="ELR22544.1"/>
    <property type="molecule type" value="Genomic_DNA"/>
</dbReference>
<dbReference type="FunFam" id="2.60.120.200:FF:000018">
    <property type="entry name" value="Calreticulin 1b"/>
    <property type="match status" value="1"/>
</dbReference>
<dbReference type="Gene3D" id="2.60.120.200">
    <property type="match status" value="1"/>
</dbReference>
<feature type="region of interest" description="Disordered" evidence="15">
    <location>
        <begin position="226"/>
        <end position="256"/>
    </location>
</feature>